<dbReference type="EMBL" id="CAMPGE010009433">
    <property type="protein sequence ID" value="CAI2368301.1"/>
    <property type="molecule type" value="Genomic_DNA"/>
</dbReference>
<evidence type="ECO:0000313" key="1">
    <source>
        <dbReference type="EMBL" id="CAI2368301.1"/>
    </source>
</evidence>
<dbReference type="Proteomes" id="UP001295684">
    <property type="component" value="Unassembled WGS sequence"/>
</dbReference>
<keyword evidence="2" id="KW-1185">Reference proteome</keyword>
<evidence type="ECO:0000313" key="2">
    <source>
        <dbReference type="Proteomes" id="UP001295684"/>
    </source>
</evidence>
<accession>A0AAD1UFC2</accession>
<comment type="caution">
    <text evidence="1">The sequence shown here is derived from an EMBL/GenBank/DDBJ whole genome shotgun (WGS) entry which is preliminary data.</text>
</comment>
<proteinExistence type="predicted"/>
<organism evidence="1 2">
    <name type="scientific">Euplotes crassus</name>
    <dbReference type="NCBI Taxonomy" id="5936"/>
    <lineage>
        <taxon>Eukaryota</taxon>
        <taxon>Sar</taxon>
        <taxon>Alveolata</taxon>
        <taxon>Ciliophora</taxon>
        <taxon>Intramacronucleata</taxon>
        <taxon>Spirotrichea</taxon>
        <taxon>Hypotrichia</taxon>
        <taxon>Euplotida</taxon>
        <taxon>Euplotidae</taxon>
        <taxon>Moneuplotes</taxon>
    </lineage>
</organism>
<sequence>MNYLFQNIEQQSQENLLFEDQVDYAQDPLYYDNVFAKTFGTPEQKENSQILSDWSCFGQANSDSVRDVIKKNIISFETFYSQRITNADELEVKNSTNVLNGKEVSSQHPATKDASNHAFLSDRELEVCLKVEKESSLERNFLISRENCIKGAKKRADMEVKKVSRRIKQFYKDLFKVQNPEIIKRRYINCDSQIILKSMKKILLTILPGGVVTDDLAYFTIGICGIKQPLELECTEETKNEIYNYLEATKRFSLTKFELCLNSTVLQTLCRGFISQNEGNLSDILQKTLEKASPST</sequence>
<protein>
    <submittedName>
        <fullName evidence="1">Uncharacterized protein</fullName>
    </submittedName>
</protein>
<gene>
    <name evidence="1" type="ORF">ECRASSUSDP1_LOCUS9592</name>
</gene>
<reference evidence="1" key="1">
    <citation type="submission" date="2023-07" db="EMBL/GenBank/DDBJ databases">
        <authorList>
            <consortium name="AG Swart"/>
            <person name="Singh M."/>
            <person name="Singh A."/>
            <person name="Seah K."/>
            <person name="Emmerich C."/>
        </authorList>
    </citation>
    <scope>NUCLEOTIDE SEQUENCE</scope>
    <source>
        <strain evidence="1">DP1</strain>
    </source>
</reference>
<name>A0AAD1UFC2_EUPCR</name>
<dbReference type="AlphaFoldDB" id="A0AAD1UFC2"/>